<dbReference type="PANTHER" id="PTHR43355:SF2">
    <property type="entry name" value="FLAVIN REDUCTASE (NADPH)"/>
    <property type="match status" value="1"/>
</dbReference>
<gene>
    <name evidence="4" type="primary">blvrb</name>
</gene>
<dbReference type="RefSeq" id="XP_029026295.2">
    <property type="nucleotide sequence ID" value="XM_029170462.3"/>
</dbReference>
<dbReference type="Pfam" id="PF13460">
    <property type="entry name" value="NAD_binding_10"/>
    <property type="match status" value="1"/>
</dbReference>
<evidence type="ECO:0000313" key="3">
    <source>
        <dbReference type="Proteomes" id="UP000515150"/>
    </source>
</evidence>
<evidence type="ECO:0000313" key="4">
    <source>
        <dbReference type="RefSeq" id="XP_029026295.2"/>
    </source>
</evidence>
<evidence type="ECO:0000259" key="2">
    <source>
        <dbReference type="Pfam" id="PF13460"/>
    </source>
</evidence>
<organism evidence="3 4">
    <name type="scientific">Betta splendens</name>
    <name type="common">Siamese fighting fish</name>
    <dbReference type="NCBI Taxonomy" id="158456"/>
    <lineage>
        <taxon>Eukaryota</taxon>
        <taxon>Metazoa</taxon>
        <taxon>Chordata</taxon>
        <taxon>Craniata</taxon>
        <taxon>Vertebrata</taxon>
        <taxon>Euteleostomi</taxon>
        <taxon>Actinopterygii</taxon>
        <taxon>Neopterygii</taxon>
        <taxon>Teleostei</taxon>
        <taxon>Neoteleostei</taxon>
        <taxon>Acanthomorphata</taxon>
        <taxon>Anabantaria</taxon>
        <taxon>Anabantiformes</taxon>
        <taxon>Anabantoidei</taxon>
        <taxon>Osphronemidae</taxon>
        <taxon>Betta</taxon>
    </lineage>
</organism>
<dbReference type="CTD" id="645"/>
<feature type="region of interest" description="Disordered" evidence="1">
    <location>
        <begin position="1"/>
        <end position="24"/>
    </location>
</feature>
<protein>
    <submittedName>
        <fullName evidence="4">Flavin reductase (NADPH)</fullName>
    </submittedName>
</protein>
<dbReference type="InterPro" id="IPR051606">
    <property type="entry name" value="Polyketide_Oxido-like"/>
</dbReference>
<dbReference type="AlphaFoldDB" id="A0A6P7P874"/>
<dbReference type="InterPro" id="IPR036291">
    <property type="entry name" value="NAD(P)-bd_dom_sf"/>
</dbReference>
<evidence type="ECO:0000256" key="1">
    <source>
        <dbReference type="SAM" id="MobiDB-lite"/>
    </source>
</evidence>
<dbReference type="Gene3D" id="3.40.50.720">
    <property type="entry name" value="NAD(P)-binding Rossmann-like Domain"/>
    <property type="match status" value="1"/>
</dbReference>
<dbReference type="PANTHER" id="PTHR43355">
    <property type="entry name" value="FLAVIN REDUCTASE (NADPH)"/>
    <property type="match status" value="1"/>
</dbReference>
<dbReference type="GO" id="GO:0042602">
    <property type="term" value="F:riboflavin reductase (NADPH) activity"/>
    <property type="evidence" value="ECO:0007669"/>
    <property type="project" value="TreeGrafter"/>
</dbReference>
<reference evidence="4" key="1">
    <citation type="submission" date="2025-08" db="UniProtKB">
        <authorList>
            <consortium name="RefSeq"/>
        </authorList>
    </citation>
    <scope>IDENTIFICATION</scope>
</reference>
<feature type="compositionally biased region" description="Polar residues" evidence="1">
    <location>
        <begin position="9"/>
        <end position="24"/>
    </location>
</feature>
<dbReference type="InParanoid" id="A0A6P7P874"/>
<feature type="domain" description="NAD(P)-binding" evidence="2">
    <location>
        <begin position="26"/>
        <end position="196"/>
    </location>
</feature>
<dbReference type="GO" id="GO:0004074">
    <property type="term" value="F:biliverdin reductase [NAD(P)H] activity"/>
    <property type="evidence" value="ECO:0007669"/>
    <property type="project" value="TreeGrafter"/>
</dbReference>
<dbReference type="CDD" id="cd05244">
    <property type="entry name" value="BVR-B_like_SDR_a"/>
    <property type="match status" value="1"/>
</dbReference>
<dbReference type="SUPFAM" id="SSF51735">
    <property type="entry name" value="NAD(P)-binding Rossmann-fold domains"/>
    <property type="match status" value="1"/>
</dbReference>
<sequence length="211" mass="23204">MLLLDPGTTAHQASTLQQPSISSAKKQLHKVSGYNVTVLVRDTSRLPADHKASRVVVGDVLNKEDVKKAMEGQDAVIIVLGTRDDLGPTTMMSEGTKNIIEAMKARGIRKVIGCMSAFLLWDRSKVPPRLVPVTEDHDRMYTVLKASGLDYVAVMPPHIAGDLPLTERYMTAENMLKGRAISKLDLGHFFVKCLASTEWDGKTVGVWGEYK</sequence>
<dbReference type="Proteomes" id="UP000515150">
    <property type="component" value="Chromosome 13"/>
</dbReference>
<name>A0A6P7P874_BETSP</name>
<accession>A0A6P7P874</accession>
<dbReference type="GeneID" id="114867627"/>
<dbReference type="KEGG" id="bspl:114867627"/>
<dbReference type="InterPro" id="IPR016040">
    <property type="entry name" value="NAD(P)-bd_dom"/>
</dbReference>
<keyword evidence="3" id="KW-1185">Reference proteome</keyword>
<dbReference type="OrthoDB" id="419598at2759"/>
<proteinExistence type="predicted"/>